<protein>
    <submittedName>
        <fullName evidence="2">Uncharacterized protein</fullName>
    </submittedName>
</protein>
<evidence type="ECO:0000313" key="3">
    <source>
        <dbReference type="Proteomes" id="UP000092445"/>
    </source>
</evidence>
<keyword evidence="1" id="KW-0472">Membrane</keyword>
<dbReference type="EnsemblMetazoa" id="GPAI016138-RA">
    <property type="protein sequence ID" value="GPAI016138-PA"/>
    <property type="gene ID" value="GPAI016138"/>
</dbReference>
<feature type="transmembrane region" description="Helical" evidence="1">
    <location>
        <begin position="94"/>
        <end position="113"/>
    </location>
</feature>
<dbReference type="Proteomes" id="UP000092445">
    <property type="component" value="Unassembled WGS sequence"/>
</dbReference>
<accession>A0A1A9ZIW5</accession>
<dbReference type="VEuPathDB" id="VectorBase:GPAI016138"/>
<keyword evidence="3" id="KW-1185">Reference proteome</keyword>
<sequence>MSKVLNCTRIRTSTKAILSQMFLSTSFMANKMLIKYLATKHSENIFKPHLPKNDRQAEGAAATTIDVENEVGISVYFIRVQADVRSCNRIDLDATLTPTCLLLVFIIVIVAWLDSIEFHGRVELDSMPAIIYADLWLNCRRKGLKVNE</sequence>
<keyword evidence="1" id="KW-0812">Transmembrane</keyword>
<evidence type="ECO:0000313" key="2">
    <source>
        <dbReference type="EnsemblMetazoa" id="GPAI016138-PA"/>
    </source>
</evidence>
<evidence type="ECO:0000256" key="1">
    <source>
        <dbReference type="SAM" id="Phobius"/>
    </source>
</evidence>
<proteinExistence type="predicted"/>
<name>A0A1A9ZIW5_GLOPL</name>
<reference evidence="2" key="2">
    <citation type="submission" date="2020-05" db="UniProtKB">
        <authorList>
            <consortium name="EnsemblMetazoa"/>
        </authorList>
    </citation>
    <scope>IDENTIFICATION</scope>
    <source>
        <strain evidence="2">IAEA</strain>
    </source>
</reference>
<organism evidence="2 3">
    <name type="scientific">Glossina pallidipes</name>
    <name type="common">Tsetse fly</name>
    <dbReference type="NCBI Taxonomy" id="7398"/>
    <lineage>
        <taxon>Eukaryota</taxon>
        <taxon>Metazoa</taxon>
        <taxon>Ecdysozoa</taxon>
        <taxon>Arthropoda</taxon>
        <taxon>Hexapoda</taxon>
        <taxon>Insecta</taxon>
        <taxon>Pterygota</taxon>
        <taxon>Neoptera</taxon>
        <taxon>Endopterygota</taxon>
        <taxon>Diptera</taxon>
        <taxon>Brachycera</taxon>
        <taxon>Muscomorpha</taxon>
        <taxon>Hippoboscoidea</taxon>
        <taxon>Glossinidae</taxon>
        <taxon>Glossina</taxon>
    </lineage>
</organism>
<reference evidence="3" key="1">
    <citation type="submission" date="2014-03" db="EMBL/GenBank/DDBJ databases">
        <authorList>
            <person name="Aksoy S."/>
            <person name="Warren W."/>
            <person name="Wilson R.K."/>
        </authorList>
    </citation>
    <scope>NUCLEOTIDE SEQUENCE [LARGE SCALE GENOMIC DNA]</scope>
    <source>
        <strain evidence="3">IAEA</strain>
    </source>
</reference>
<keyword evidence="1" id="KW-1133">Transmembrane helix</keyword>
<dbReference type="AlphaFoldDB" id="A0A1A9ZIW5"/>